<dbReference type="EMBL" id="KV417566">
    <property type="protein sequence ID" value="KZP19198.1"/>
    <property type="molecule type" value="Genomic_DNA"/>
</dbReference>
<evidence type="ECO:0000313" key="2">
    <source>
        <dbReference type="Proteomes" id="UP000076532"/>
    </source>
</evidence>
<gene>
    <name evidence="1" type="ORF">FIBSPDRAFT_571204</name>
</gene>
<accession>A0A166HT12</accession>
<keyword evidence="2" id="KW-1185">Reference proteome</keyword>
<organism evidence="1 2">
    <name type="scientific">Athelia psychrophila</name>
    <dbReference type="NCBI Taxonomy" id="1759441"/>
    <lineage>
        <taxon>Eukaryota</taxon>
        <taxon>Fungi</taxon>
        <taxon>Dikarya</taxon>
        <taxon>Basidiomycota</taxon>
        <taxon>Agaricomycotina</taxon>
        <taxon>Agaricomycetes</taxon>
        <taxon>Agaricomycetidae</taxon>
        <taxon>Atheliales</taxon>
        <taxon>Atheliaceae</taxon>
        <taxon>Athelia</taxon>
    </lineage>
</organism>
<reference evidence="1 2" key="1">
    <citation type="journal article" date="2016" name="Mol. Biol. Evol.">
        <title>Comparative Genomics of Early-Diverging Mushroom-Forming Fungi Provides Insights into the Origins of Lignocellulose Decay Capabilities.</title>
        <authorList>
            <person name="Nagy L.G."/>
            <person name="Riley R."/>
            <person name="Tritt A."/>
            <person name="Adam C."/>
            <person name="Daum C."/>
            <person name="Floudas D."/>
            <person name="Sun H."/>
            <person name="Yadav J.S."/>
            <person name="Pangilinan J."/>
            <person name="Larsson K.H."/>
            <person name="Matsuura K."/>
            <person name="Barry K."/>
            <person name="Labutti K."/>
            <person name="Kuo R."/>
            <person name="Ohm R.A."/>
            <person name="Bhattacharya S.S."/>
            <person name="Shirouzu T."/>
            <person name="Yoshinaga Y."/>
            <person name="Martin F.M."/>
            <person name="Grigoriev I.V."/>
            <person name="Hibbett D.S."/>
        </authorList>
    </citation>
    <scope>NUCLEOTIDE SEQUENCE [LARGE SCALE GENOMIC DNA]</scope>
    <source>
        <strain evidence="1 2">CBS 109695</strain>
    </source>
</reference>
<sequence length="69" mass="7965">MERHDDRLALYSNSVDKVKGFETIEIDCTTCRWPNPSSRSQCPRTTRKLSRYTQAMSKAPSLVKCASRR</sequence>
<protein>
    <submittedName>
        <fullName evidence="1">Uncharacterized protein</fullName>
    </submittedName>
</protein>
<name>A0A166HT12_9AGAM</name>
<dbReference type="AlphaFoldDB" id="A0A166HT12"/>
<proteinExistence type="predicted"/>
<evidence type="ECO:0000313" key="1">
    <source>
        <dbReference type="EMBL" id="KZP19198.1"/>
    </source>
</evidence>
<dbReference type="Proteomes" id="UP000076532">
    <property type="component" value="Unassembled WGS sequence"/>
</dbReference>